<protein>
    <recommendedName>
        <fullName evidence="5">Methyltransferase domain-containing protein</fullName>
    </recommendedName>
</protein>
<dbReference type="Pfam" id="PF11899">
    <property type="entry name" value="DUF3419"/>
    <property type="match status" value="1"/>
</dbReference>
<reference evidence="3 4" key="1">
    <citation type="journal article" date="2018" name="Nat. Ecol. Evol.">
        <title>Pezizomycetes genomes reveal the molecular basis of ectomycorrhizal truffle lifestyle.</title>
        <authorList>
            <person name="Murat C."/>
            <person name="Payen T."/>
            <person name="Noel B."/>
            <person name="Kuo A."/>
            <person name="Morin E."/>
            <person name="Chen J."/>
            <person name="Kohler A."/>
            <person name="Krizsan K."/>
            <person name="Balestrini R."/>
            <person name="Da Silva C."/>
            <person name="Montanini B."/>
            <person name="Hainaut M."/>
            <person name="Levati E."/>
            <person name="Barry K.W."/>
            <person name="Belfiori B."/>
            <person name="Cichocki N."/>
            <person name="Clum A."/>
            <person name="Dockter R.B."/>
            <person name="Fauchery L."/>
            <person name="Guy J."/>
            <person name="Iotti M."/>
            <person name="Le Tacon F."/>
            <person name="Lindquist E.A."/>
            <person name="Lipzen A."/>
            <person name="Malagnac F."/>
            <person name="Mello A."/>
            <person name="Molinier V."/>
            <person name="Miyauchi S."/>
            <person name="Poulain J."/>
            <person name="Riccioni C."/>
            <person name="Rubini A."/>
            <person name="Sitrit Y."/>
            <person name="Splivallo R."/>
            <person name="Traeger S."/>
            <person name="Wang M."/>
            <person name="Zifcakova L."/>
            <person name="Wipf D."/>
            <person name="Zambonelli A."/>
            <person name="Paolocci F."/>
            <person name="Nowrousian M."/>
            <person name="Ottonello S."/>
            <person name="Baldrian P."/>
            <person name="Spatafora J.W."/>
            <person name="Henrissat B."/>
            <person name="Nagy L.G."/>
            <person name="Aury J.M."/>
            <person name="Wincker P."/>
            <person name="Grigoriev I.V."/>
            <person name="Bonfante P."/>
            <person name="Martin F.M."/>
        </authorList>
    </citation>
    <scope>NUCLEOTIDE SEQUENCE [LARGE SCALE GENOMIC DNA]</scope>
    <source>
        <strain evidence="3 4">ATCC MYA-4762</strain>
    </source>
</reference>
<dbReference type="Pfam" id="PF13489">
    <property type="entry name" value="Methyltransf_23"/>
    <property type="match status" value="1"/>
</dbReference>
<dbReference type="AlphaFoldDB" id="A0A3N4LPF8"/>
<dbReference type="InterPro" id="IPR021829">
    <property type="entry name" value="DUF3419"/>
</dbReference>
<keyword evidence="2" id="KW-0812">Transmembrane</keyword>
<dbReference type="InterPro" id="IPR029063">
    <property type="entry name" value="SAM-dependent_MTases_sf"/>
</dbReference>
<dbReference type="Gene3D" id="3.40.50.150">
    <property type="entry name" value="Vaccinia Virus protein VP39"/>
    <property type="match status" value="1"/>
</dbReference>
<sequence length="842" mass="95402">MLSLLDALGLLHLSQQSTTFSPIVISATAFLLIIFGLLAVTIGKPYLLFFYSCFLKPHAKSAATGTQQDALESFYEGQAAVYDATRGILLPGRIEMLKLASAQLKFKAEQEERADTKREPTWIWVDIGGGTGYNVEKLNEILPIEEYFSSIYVVDLSPSLLAIARKRFEALGLDHIVKVVCMDVRKFRIEDFEVPKAGAGTGVNWITMSYSLSMIPDFYPVIDSLTELLTPTGIISVADFYVQSKTNFASRTYTGGLQNRHVNWFSRLFWRTWFEFDRVNLDEGRRDYLEYRFGTVLSIDERHRILGGIPYYIWVGCTKTSTTASHLEQLDASFTNSPYLSPADFQKPFSSLTSAANLQEQQLRSKGFEAAILNLSTNLPLPASFYQNHPWRIYYNEFHPQHTQFNNDYIYAFTWEDPQVDHRLLKISADDTVLAITSAGDNILSYILDGSPRRIHAVDMNPAQNHLLELKVAAFSANLSYEDIWSLFGDGIHMNFRELLLTKLSPHLSSGAIQFWLDNSSRFTRSGLYETGGSRIAIKVTRWLFRLFGVSRYVTLLCNAKTLNEQREIWKAKLRPVILSWWVSWAIIGNERFLWRALGVPGNQRHMIYADYYCDGAEDPTSSNPTKPKHDSGGKAIWEYVVNTLDPVVETTLIGSDNYFYGVCLQGKYSKRCHPTYLDQASYKKLTRPGAFSGVRIHTDGIMDVLDRIKPGTLTLAVVMDSMDWFTPDLTSQASEARTQIRHLNRALALNGRVFFRSAGLKPWYTRVFEETGFECRRVGTRLPGACIDRVNMYASTWICTKVQNLREKGNESPVLELAKSPGGTLRTRSSSGGSRMEELEI</sequence>
<dbReference type="CDD" id="cd02440">
    <property type="entry name" value="AdoMet_MTases"/>
    <property type="match status" value="1"/>
</dbReference>
<dbReference type="SUPFAM" id="SSF53335">
    <property type="entry name" value="S-adenosyl-L-methionine-dependent methyltransferases"/>
    <property type="match status" value="1"/>
</dbReference>
<dbReference type="OrthoDB" id="10253390at2759"/>
<dbReference type="PANTHER" id="PTHR47473">
    <property type="entry name" value="BTA1P"/>
    <property type="match status" value="1"/>
</dbReference>
<feature type="region of interest" description="Disordered" evidence="1">
    <location>
        <begin position="814"/>
        <end position="842"/>
    </location>
</feature>
<keyword evidence="2" id="KW-1133">Transmembrane helix</keyword>
<evidence type="ECO:0000256" key="1">
    <source>
        <dbReference type="SAM" id="MobiDB-lite"/>
    </source>
</evidence>
<organism evidence="3 4">
    <name type="scientific">Terfezia boudieri ATCC MYA-4762</name>
    <dbReference type="NCBI Taxonomy" id="1051890"/>
    <lineage>
        <taxon>Eukaryota</taxon>
        <taxon>Fungi</taxon>
        <taxon>Dikarya</taxon>
        <taxon>Ascomycota</taxon>
        <taxon>Pezizomycotina</taxon>
        <taxon>Pezizomycetes</taxon>
        <taxon>Pezizales</taxon>
        <taxon>Pezizaceae</taxon>
        <taxon>Terfezia</taxon>
    </lineage>
</organism>
<evidence type="ECO:0000313" key="3">
    <source>
        <dbReference type="EMBL" id="RPB23409.1"/>
    </source>
</evidence>
<evidence type="ECO:0008006" key="5">
    <source>
        <dbReference type="Google" id="ProtNLM"/>
    </source>
</evidence>
<dbReference type="STRING" id="1051890.A0A3N4LPF8"/>
<name>A0A3N4LPF8_9PEZI</name>
<dbReference type="PANTHER" id="PTHR47473:SF1">
    <property type="entry name" value="METHYLTRANSFERASE DOMAIN-CONTAINING PROTEIN"/>
    <property type="match status" value="1"/>
</dbReference>
<dbReference type="InParanoid" id="A0A3N4LPF8"/>
<evidence type="ECO:0000313" key="4">
    <source>
        <dbReference type="Proteomes" id="UP000267821"/>
    </source>
</evidence>
<feature type="compositionally biased region" description="Low complexity" evidence="1">
    <location>
        <begin position="823"/>
        <end position="835"/>
    </location>
</feature>
<gene>
    <name evidence="3" type="ORF">L211DRAFT_786864</name>
</gene>
<proteinExistence type="predicted"/>
<accession>A0A3N4LPF8</accession>
<evidence type="ECO:0000256" key="2">
    <source>
        <dbReference type="SAM" id="Phobius"/>
    </source>
</evidence>
<keyword evidence="2" id="KW-0472">Membrane</keyword>
<dbReference type="EMBL" id="ML121546">
    <property type="protein sequence ID" value="RPB23409.1"/>
    <property type="molecule type" value="Genomic_DNA"/>
</dbReference>
<feature type="transmembrane region" description="Helical" evidence="2">
    <location>
        <begin position="20"/>
        <end position="42"/>
    </location>
</feature>
<keyword evidence="4" id="KW-1185">Reference proteome</keyword>
<dbReference type="Proteomes" id="UP000267821">
    <property type="component" value="Unassembled WGS sequence"/>
</dbReference>